<protein>
    <submittedName>
        <fullName evidence="2">Uncharacterized protein</fullName>
    </submittedName>
</protein>
<feature type="transmembrane region" description="Helical" evidence="1">
    <location>
        <begin position="99"/>
        <end position="120"/>
    </location>
</feature>
<keyword evidence="1" id="KW-0812">Transmembrane</keyword>
<evidence type="ECO:0000313" key="3">
    <source>
        <dbReference type="Proteomes" id="UP001519460"/>
    </source>
</evidence>
<sequence>MHHIADVCWMVSAGCRLSQLTFRLPSGHLVAGVVVCFWTVIRQHGARVLIDSHWLVNIRRHFLIYFDQRGETNLDNPSLNDIETESFHNHAPRSVGRQLSSACLTLFFSVTVIIAVTAVYNVKWTACEYNTSSVSGCGQKACRVVSAHFWPVD</sequence>
<evidence type="ECO:0000256" key="1">
    <source>
        <dbReference type="SAM" id="Phobius"/>
    </source>
</evidence>
<keyword evidence="3" id="KW-1185">Reference proteome</keyword>
<organism evidence="2 3">
    <name type="scientific">Batillaria attramentaria</name>
    <dbReference type="NCBI Taxonomy" id="370345"/>
    <lineage>
        <taxon>Eukaryota</taxon>
        <taxon>Metazoa</taxon>
        <taxon>Spiralia</taxon>
        <taxon>Lophotrochozoa</taxon>
        <taxon>Mollusca</taxon>
        <taxon>Gastropoda</taxon>
        <taxon>Caenogastropoda</taxon>
        <taxon>Sorbeoconcha</taxon>
        <taxon>Cerithioidea</taxon>
        <taxon>Batillariidae</taxon>
        <taxon>Batillaria</taxon>
    </lineage>
</organism>
<proteinExistence type="predicted"/>
<name>A0ABD0L0C0_9CAEN</name>
<accession>A0ABD0L0C0</accession>
<gene>
    <name evidence="2" type="ORF">BaRGS_00016350</name>
</gene>
<evidence type="ECO:0000313" key="2">
    <source>
        <dbReference type="EMBL" id="KAK7492477.1"/>
    </source>
</evidence>
<feature type="transmembrane region" description="Helical" evidence="1">
    <location>
        <begin position="20"/>
        <end position="41"/>
    </location>
</feature>
<keyword evidence="1" id="KW-1133">Transmembrane helix</keyword>
<dbReference type="Proteomes" id="UP001519460">
    <property type="component" value="Unassembled WGS sequence"/>
</dbReference>
<reference evidence="2 3" key="1">
    <citation type="journal article" date="2023" name="Sci. Data">
        <title>Genome assembly of the Korean intertidal mud-creeper Batillaria attramentaria.</title>
        <authorList>
            <person name="Patra A.K."/>
            <person name="Ho P.T."/>
            <person name="Jun S."/>
            <person name="Lee S.J."/>
            <person name="Kim Y."/>
            <person name="Won Y.J."/>
        </authorList>
    </citation>
    <scope>NUCLEOTIDE SEQUENCE [LARGE SCALE GENOMIC DNA]</scope>
    <source>
        <strain evidence="2">Wonlab-2016</strain>
    </source>
</reference>
<dbReference type="AlphaFoldDB" id="A0ABD0L0C0"/>
<keyword evidence="1" id="KW-0472">Membrane</keyword>
<comment type="caution">
    <text evidence="2">The sequence shown here is derived from an EMBL/GenBank/DDBJ whole genome shotgun (WGS) entry which is preliminary data.</text>
</comment>
<dbReference type="EMBL" id="JACVVK020000103">
    <property type="protein sequence ID" value="KAK7492477.1"/>
    <property type="molecule type" value="Genomic_DNA"/>
</dbReference>